<evidence type="ECO:0000313" key="2">
    <source>
        <dbReference type="EMBL" id="MDX7989342.1"/>
    </source>
</evidence>
<dbReference type="EMBL" id="VCDN01000127">
    <property type="protein sequence ID" value="MDX7989342.1"/>
    <property type="molecule type" value="Genomic_DNA"/>
</dbReference>
<proteinExistence type="predicted"/>
<dbReference type="Gene3D" id="3.10.450.50">
    <property type="match status" value="1"/>
</dbReference>
<accession>A0ABU4SEW1</accession>
<organism evidence="2 3">
    <name type="scientific">Xenorhabdus santafensis</name>
    <dbReference type="NCBI Taxonomy" id="2582833"/>
    <lineage>
        <taxon>Bacteria</taxon>
        <taxon>Pseudomonadati</taxon>
        <taxon>Pseudomonadota</taxon>
        <taxon>Gammaproteobacteria</taxon>
        <taxon>Enterobacterales</taxon>
        <taxon>Morganellaceae</taxon>
        <taxon>Xenorhabdus</taxon>
    </lineage>
</organism>
<comment type="caution">
    <text evidence="2">The sequence shown here is derived from an EMBL/GenBank/DDBJ whole genome shotgun (WGS) entry which is preliminary data.</text>
</comment>
<dbReference type="InterPro" id="IPR032710">
    <property type="entry name" value="NTF2-like_dom_sf"/>
</dbReference>
<protein>
    <recommendedName>
        <fullName evidence="1">DUF4440 domain-containing protein</fullName>
    </recommendedName>
</protein>
<dbReference type="InterPro" id="IPR027843">
    <property type="entry name" value="DUF4440"/>
</dbReference>
<sequence>MMQEDKIVFDFIKSLEIALHSEKSNNRDWLHLVLHDDFLEISKSGFIYSKNVVINALSTEIKTATTIFSQNYEMNYLNENIILLTYQSYELDKNDAPCNQALRSSIWQKSANNQWQLRFHQGTLMADDIDD</sequence>
<dbReference type="Proteomes" id="UP001271890">
    <property type="component" value="Unassembled WGS sequence"/>
</dbReference>
<dbReference type="RefSeq" id="WP_319931713.1">
    <property type="nucleotide sequence ID" value="NZ_VCDN01000127.1"/>
</dbReference>
<reference evidence="3" key="1">
    <citation type="journal article" date="2024" name="Toxins">
        <title>Genome Sequence Analysis of Native Xenorhabdus Strains Isolated from Entomopathogenic Nematodes in Argentina.</title>
        <authorList>
            <person name="Palma L."/>
            <person name="Frizzo L."/>
            <person name="Kaiser S."/>
            <person name="Berry C."/>
            <person name="Caballero P."/>
            <person name="Bode H.B."/>
            <person name="Del Valle E.E."/>
        </authorList>
    </citation>
    <scope>NUCLEOTIDE SEQUENCE [LARGE SCALE GENOMIC DNA]</scope>
    <source>
        <strain evidence="3">12</strain>
    </source>
</reference>
<dbReference type="SUPFAM" id="SSF54427">
    <property type="entry name" value="NTF2-like"/>
    <property type="match status" value="1"/>
</dbReference>
<dbReference type="Pfam" id="PF14534">
    <property type="entry name" value="DUF4440"/>
    <property type="match status" value="1"/>
</dbReference>
<name>A0ABU4SEW1_9GAMM</name>
<keyword evidence="3" id="KW-1185">Reference proteome</keyword>
<evidence type="ECO:0000313" key="3">
    <source>
        <dbReference type="Proteomes" id="UP001271890"/>
    </source>
</evidence>
<feature type="domain" description="DUF4440" evidence="1">
    <location>
        <begin position="25"/>
        <end position="117"/>
    </location>
</feature>
<evidence type="ECO:0000259" key="1">
    <source>
        <dbReference type="Pfam" id="PF14534"/>
    </source>
</evidence>
<gene>
    <name evidence="2" type="ORF">FE392_18920</name>
</gene>